<dbReference type="EMBL" id="BLAE01000036">
    <property type="protein sequence ID" value="GES12553.1"/>
    <property type="molecule type" value="Genomic_DNA"/>
</dbReference>
<accession>A0A5M3X1E0</accession>
<sequence length="164" mass="18708">MGEPGEALLARLDLLESRHEIEQLMVAYMAAADRKEDKGHHVSVLFTEDGRWESVGPHGNPGWAAVGRPALVRKFDRNVDRMPFAAHFLTNGAVEVDGDAARGRWMYFQACTYRGDQPLWIAGSYDNEFRREDGRWLISHLRVHNFFTTPFDKGWVAVPHMETP</sequence>
<reference evidence="2 3" key="1">
    <citation type="submission" date="2019-10" db="EMBL/GenBank/DDBJ databases">
        <title>Whole genome shotgun sequence of Acrocarpospora macrocephala NBRC 16266.</title>
        <authorList>
            <person name="Ichikawa N."/>
            <person name="Kimura A."/>
            <person name="Kitahashi Y."/>
            <person name="Komaki H."/>
            <person name="Oguchi A."/>
        </authorList>
    </citation>
    <scope>NUCLEOTIDE SEQUENCE [LARGE SCALE GENOMIC DNA]</scope>
    <source>
        <strain evidence="2 3">NBRC 16266</strain>
    </source>
</reference>
<dbReference type="RefSeq" id="WP_155357853.1">
    <property type="nucleotide sequence ID" value="NZ_BAAAHL010000021.1"/>
</dbReference>
<name>A0A5M3X1E0_9ACTN</name>
<dbReference type="InterPro" id="IPR032710">
    <property type="entry name" value="NTF2-like_dom_sf"/>
</dbReference>
<dbReference type="AlphaFoldDB" id="A0A5M3X1E0"/>
<keyword evidence="3" id="KW-1185">Reference proteome</keyword>
<evidence type="ECO:0000313" key="2">
    <source>
        <dbReference type="EMBL" id="GES12553.1"/>
    </source>
</evidence>
<proteinExistence type="predicted"/>
<organism evidence="2 3">
    <name type="scientific">Acrocarpospora macrocephala</name>
    <dbReference type="NCBI Taxonomy" id="150177"/>
    <lineage>
        <taxon>Bacteria</taxon>
        <taxon>Bacillati</taxon>
        <taxon>Actinomycetota</taxon>
        <taxon>Actinomycetes</taxon>
        <taxon>Streptosporangiales</taxon>
        <taxon>Streptosporangiaceae</taxon>
        <taxon>Acrocarpospora</taxon>
    </lineage>
</organism>
<dbReference type="Gene3D" id="3.10.450.50">
    <property type="match status" value="1"/>
</dbReference>
<dbReference type="CDD" id="cd00531">
    <property type="entry name" value="NTF2_like"/>
    <property type="match status" value="1"/>
</dbReference>
<dbReference type="SUPFAM" id="SSF54427">
    <property type="entry name" value="NTF2-like"/>
    <property type="match status" value="1"/>
</dbReference>
<dbReference type="Pfam" id="PF13577">
    <property type="entry name" value="SnoaL_4"/>
    <property type="match status" value="1"/>
</dbReference>
<dbReference type="InterPro" id="IPR037401">
    <property type="entry name" value="SnoaL-like"/>
</dbReference>
<dbReference type="OrthoDB" id="4941530at2"/>
<feature type="domain" description="SnoaL-like" evidence="1">
    <location>
        <begin position="15"/>
        <end position="142"/>
    </location>
</feature>
<evidence type="ECO:0000259" key="1">
    <source>
        <dbReference type="Pfam" id="PF13577"/>
    </source>
</evidence>
<comment type="caution">
    <text evidence="2">The sequence shown here is derived from an EMBL/GenBank/DDBJ whole genome shotgun (WGS) entry which is preliminary data.</text>
</comment>
<evidence type="ECO:0000313" key="3">
    <source>
        <dbReference type="Proteomes" id="UP000331127"/>
    </source>
</evidence>
<protein>
    <recommendedName>
        <fullName evidence="1">SnoaL-like domain-containing protein</fullName>
    </recommendedName>
</protein>
<dbReference type="Proteomes" id="UP000331127">
    <property type="component" value="Unassembled WGS sequence"/>
</dbReference>
<gene>
    <name evidence="2" type="ORF">Amac_061500</name>
</gene>